<comment type="caution">
    <text evidence="6">The sequence shown here is derived from an EMBL/GenBank/DDBJ whole genome shotgun (WGS) entry which is preliminary data.</text>
</comment>
<feature type="domain" description="Response regulatory" evidence="5">
    <location>
        <begin position="11"/>
        <end position="124"/>
    </location>
</feature>
<evidence type="ECO:0000313" key="7">
    <source>
        <dbReference type="Proteomes" id="UP001596292"/>
    </source>
</evidence>
<dbReference type="Proteomes" id="UP001596292">
    <property type="component" value="Unassembled WGS sequence"/>
</dbReference>
<keyword evidence="1 4" id="KW-0597">Phosphoprotein</keyword>
<dbReference type="EMBL" id="JBHSWN010000001">
    <property type="protein sequence ID" value="MFC6790685.1"/>
    <property type="molecule type" value="Genomic_DNA"/>
</dbReference>
<dbReference type="InterPro" id="IPR011006">
    <property type="entry name" value="CheY-like_superfamily"/>
</dbReference>
<dbReference type="SMART" id="SM00448">
    <property type="entry name" value="REC"/>
    <property type="match status" value="1"/>
</dbReference>
<feature type="modified residue" description="4-aspartylphosphate" evidence="4">
    <location>
        <position position="61"/>
    </location>
</feature>
<accession>A0ABW2BKH3</accession>
<dbReference type="Pfam" id="PF00072">
    <property type="entry name" value="Response_reg"/>
    <property type="match status" value="1"/>
</dbReference>
<organism evidence="6 7">
    <name type="scientific">Methylobacterium komagatae</name>
    <dbReference type="NCBI Taxonomy" id="374425"/>
    <lineage>
        <taxon>Bacteria</taxon>
        <taxon>Pseudomonadati</taxon>
        <taxon>Pseudomonadota</taxon>
        <taxon>Alphaproteobacteria</taxon>
        <taxon>Hyphomicrobiales</taxon>
        <taxon>Methylobacteriaceae</taxon>
        <taxon>Methylobacterium</taxon>
    </lineage>
</organism>
<evidence type="ECO:0000256" key="4">
    <source>
        <dbReference type="PROSITE-ProRule" id="PRU00169"/>
    </source>
</evidence>
<dbReference type="RefSeq" id="WP_378970755.1">
    <property type="nucleotide sequence ID" value="NZ_JBHSWN010000001.1"/>
</dbReference>
<dbReference type="PANTHER" id="PTHR44591">
    <property type="entry name" value="STRESS RESPONSE REGULATOR PROTEIN 1"/>
    <property type="match status" value="1"/>
</dbReference>
<evidence type="ECO:0000256" key="1">
    <source>
        <dbReference type="ARBA" id="ARBA00022553"/>
    </source>
</evidence>
<dbReference type="PANTHER" id="PTHR44591:SF3">
    <property type="entry name" value="RESPONSE REGULATORY DOMAIN-CONTAINING PROTEIN"/>
    <property type="match status" value="1"/>
</dbReference>
<name>A0ABW2BKH3_9HYPH</name>
<keyword evidence="2" id="KW-0805">Transcription regulation</keyword>
<dbReference type="InterPro" id="IPR050595">
    <property type="entry name" value="Bact_response_regulator"/>
</dbReference>
<sequence>MGQSTPIGSKTVLVVEDEALLRFDIVDFFEERGWRVFEAGNSEEAIAILDRHGEIRVVLTDVQMPGDMDGLKLAHYVRERFPPTLLFVVSDQAPVTREALPARATFLPKPFDLHRVLRQIDRSEVHVPRT</sequence>
<gene>
    <name evidence="6" type="ORF">ACFQE0_14335</name>
</gene>
<keyword evidence="7" id="KW-1185">Reference proteome</keyword>
<dbReference type="Gene3D" id="3.40.50.2300">
    <property type="match status" value="1"/>
</dbReference>
<proteinExistence type="predicted"/>
<dbReference type="PROSITE" id="PS50110">
    <property type="entry name" value="RESPONSE_REGULATORY"/>
    <property type="match status" value="1"/>
</dbReference>
<evidence type="ECO:0000256" key="3">
    <source>
        <dbReference type="ARBA" id="ARBA00023163"/>
    </source>
</evidence>
<protein>
    <submittedName>
        <fullName evidence="6">Response regulator</fullName>
    </submittedName>
</protein>
<evidence type="ECO:0000256" key="2">
    <source>
        <dbReference type="ARBA" id="ARBA00023015"/>
    </source>
</evidence>
<evidence type="ECO:0000259" key="5">
    <source>
        <dbReference type="PROSITE" id="PS50110"/>
    </source>
</evidence>
<keyword evidence="3" id="KW-0804">Transcription</keyword>
<dbReference type="InterPro" id="IPR001789">
    <property type="entry name" value="Sig_transdc_resp-reg_receiver"/>
</dbReference>
<dbReference type="SUPFAM" id="SSF52172">
    <property type="entry name" value="CheY-like"/>
    <property type="match status" value="1"/>
</dbReference>
<reference evidence="7" key="1">
    <citation type="journal article" date="2019" name="Int. J. Syst. Evol. Microbiol.">
        <title>The Global Catalogue of Microorganisms (GCM) 10K type strain sequencing project: providing services to taxonomists for standard genome sequencing and annotation.</title>
        <authorList>
            <consortium name="The Broad Institute Genomics Platform"/>
            <consortium name="The Broad Institute Genome Sequencing Center for Infectious Disease"/>
            <person name="Wu L."/>
            <person name="Ma J."/>
        </authorList>
    </citation>
    <scope>NUCLEOTIDE SEQUENCE [LARGE SCALE GENOMIC DNA]</scope>
    <source>
        <strain evidence="7">CCUG 48316</strain>
    </source>
</reference>
<evidence type="ECO:0000313" key="6">
    <source>
        <dbReference type="EMBL" id="MFC6790685.1"/>
    </source>
</evidence>